<keyword evidence="6" id="KW-1185">Reference proteome</keyword>
<comment type="caution">
    <text evidence="5">The sequence shown here is derived from an EMBL/GenBank/DDBJ whole genome shotgun (WGS) entry which is preliminary data.</text>
</comment>
<dbReference type="Pfam" id="PF03965">
    <property type="entry name" value="Penicillinase_R"/>
    <property type="match status" value="1"/>
</dbReference>
<keyword evidence="2" id="KW-0805">Transcription regulation</keyword>
<evidence type="ECO:0000256" key="4">
    <source>
        <dbReference type="ARBA" id="ARBA00023163"/>
    </source>
</evidence>
<reference evidence="5 6" key="1">
    <citation type="submission" date="2020-03" db="EMBL/GenBank/DDBJ databases">
        <title>Genomic Encyclopedia of Type Strains, Phase IV (KMG-IV): sequencing the most valuable type-strain genomes for metagenomic binning, comparative biology and taxonomic classification.</title>
        <authorList>
            <person name="Goeker M."/>
        </authorList>
    </citation>
    <scope>NUCLEOTIDE SEQUENCE [LARGE SCALE GENOMIC DNA]</scope>
    <source>
        <strain evidence="5 6">DSM 19867</strain>
    </source>
</reference>
<accession>A0A846MW20</accession>
<keyword evidence="3" id="KW-0238">DNA-binding</keyword>
<sequence length="134" mass="14946">MAAKEAKDAGGEGLSRREREIMDVLYKLGQATAAQVEMALADPPTYTAIRTHLTILEKKGHVRHTQDGPRYVYQPKVAREKMAQKAVKSMLSTFFNDSVEGVVAALLNQEDTKLSRDQLDRLSAMIEKAKEEGR</sequence>
<organism evidence="5 6">
    <name type="scientific">Rhizomicrobium palustre</name>
    <dbReference type="NCBI Taxonomy" id="189966"/>
    <lineage>
        <taxon>Bacteria</taxon>
        <taxon>Pseudomonadati</taxon>
        <taxon>Pseudomonadota</taxon>
        <taxon>Alphaproteobacteria</taxon>
        <taxon>Micropepsales</taxon>
        <taxon>Micropepsaceae</taxon>
        <taxon>Rhizomicrobium</taxon>
    </lineage>
</organism>
<dbReference type="RefSeq" id="WP_167081552.1">
    <property type="nucleotide sequence ID" value="NZ_BAAADC010000001.1"/>
</dbReference>
<dbReference type="Proteomes" id="UP000570514">
    <property type="component" value="Unassembled WGS sequence"/>
</dbReference>
<proteinExistence type="inferred from homology"/>
<comment type="similarity">
    <text evidence="1">Belongs to the BlaI transcriptional regulatory family.</text>
</comment>
<dbReference type="GO" id="GO:0045892">
    <property type="term" value="P:negative regulation of DNA-templated transcription"/>
    <property type="evidence" value="ECO:0007669"/>
    <property type="project" value="InterPro"/>
</dbReference>
<dbReference type="AlphaFoldDB" id="A0A846MW20"/>
<dbReference type="SUPFAM" id="SSF46785">
    <property type="entry name" value="Winged helix' DNA-binding domain"/>
    <property type="match status" value="1"/>
</dbReference>
<evidence type="ECO:0000313" key="5">
    <source>
        <dbReference type="EMBL" id="NIK87704.1"/>
    </source>
</evidence>
<dbReference type="GO" id="GO:0003677">
    <property type="term" value="F:DNA binding"/>
    <property type="evidence" value="ECO:0007669"/>
    <property type="project" value="UniProtKB-KW"/>
</dbReference>
<dbReference type="InterPro" id="IPR005650">
    <property type="entry name" value="BlaI_family"/>
</dbReference>
<dbReference type="InterPro" id="IPR036388">
    <property type="entry name" value="WH-like_DNA-bd_sf"/>
</dbReference>
<evidence type="ECO:0000256" key="3">
    <source>
        <dbReference type="ARBA" id="ARBA00023125"/>
    </source>
</evidence>
<dbReference type="InterPro" id="IPR036390">
    <property type="entry name" value="WH_DNA-bd_sf"/>
</dbReference>
<dbReference type="EMBL" id="JAASRM010000001">
    <property type="protein sequence ID" value="NIK87704.1"/>
    <property type="molecule type" value="Genomic_DNA"/>
</dbReference>
<dbReference type="Gene3D" id="1.10.10.10">
    <property type="entry name" value="Winged helix-like DNA-binding domain superfamily/Winged helix DNA-binding domain"/>
    <property type="match status" value="1"/>
</dbReference>
<dbReference type="Gene3D" id="1.10.4040.10">
    <property type="entry name" value="Penicillinase repressor domain"/>
    <property type="match status" value="1"/>
</dbReference>
<keyword evidence="4" id="KW-0804">Transcription</keyword>
<protein>
    <submittedName>
        <fullName evidence="5">Putative transcriptional regulator</fullName>
    </submittedName>
</protein>
<evidence type="ECO:0000313" key="6">
    <source>
        <dbReference type="Proteomes" id="UP000570514"/>
    </source>
</evidence>
<evidence type="ECO:0000256" key="1">
    <source>
        <dbReference type="ARBA" id="ARBA00011046"/>
    </source>
</evidence>
<name>A0A846MW20_9PROT</name>
<dbReference type="PIRSF" id="PIRSF019455">
    <property type="entry name" value="CopR_AtkY"/>
    <property type="match status" value="1"/>
</dbReference>
<evidence type="ECO:0000256" key="2">
    <source>
        <dbReference type="ARBA" id="ARBA00023015"/>
    </source>
</evidence>
<gene>
    <name evidence="5" type="ORF">FHS83_001022</name>
</gene>